<reference evidence="4" key="1">
    <citation type="submission" date="2021-11" db="EMBL/GenBank/DDBJ databases">
        <authorList>
            <person name="Herlambang A."/>
            <person name="Guo Y."/>
            <person name="Takashima Y."/>
            <person name="Nishizawa T."/>
        </authorList>
    </citation>
    <scope>NUCLEOTIDE SEQUENCE</scope>
    <source>
        <strain evidence="4">E1425</strain>
    </source>
</reference>
<dbReference type="Proteomes" id="UP000827284">
    <property type="component" value="Unassembled WGS sequence"/>
</dbReference>
<reference evidence="4" key="2">
    <citation type="journal article" date="2022" name="Microbiol. Resour. Announc.">
        <title>Whole-Genome Sequence of Entomortierella parvispora E1425, a Mucoromycotan Fungus Associated with Burkholderiaceae-Related Endosymbiotic Bacteria.</title>
        <authorList>
            <person name="Herlambang A."/>
            <person name="Guo Y."/>
            <person name="Takashima Y."/>
            <person name="Narisawa K."/>
            <person name="Ohta H."/>
            <person name="Nishizawa T."/>
        </authorList>
    </citation>
    <scope>NUCLEOTIDE SEQUENCE</scope>
    <source>
        <strain evidence="4">E1425</strain>
    </source>
</reference>
<evidence type="ECO:0000313" key="3">
    <source>
        <dbReference type="EMBL" id="GJJ74463.1"/>
    </source>
</evidence>
<dbReference type="Pfam" id="PF04434">
    <property type="entry name" value="SWIM"/>
    <property type="match status" value="1"/>
</dbReference>
<evidence type="ECO:0000259" key="2">
    <source>
        <dbReference type="PROSITE" id="PS50966"/>
    </source>
</evidence>
<feature type="domain" description="SWIM-type" evidence="2">
    <location>
        <begin position="359"/>
        <end position="396"/>
    </location>
</feature>
<keyword evidence="1" id="KW-0479">Metal-binding</keyword>
<gene>
    <name evidence="3" type="ORF">EMPS_06821</name>
    <name evidence="4" type="ORF">EMPS_08696</name>
</gene>
<keyword evidence="5" id="KW-1185">Reference proteome</keyword>
<organism evidence="4 5">
    <name type="scientific">Entomortierella parvispora</name>
    <dbReference type="NCBI Taxonomy" id="205924"/>
    <lineage>
        <taxon>Eukaryota</taxon>
        <taxon>Fungi</taxon>
        <taxon>Fungi incertae sedis</taxon>
        <taxon>Mucoromycota</taxon>
        <taxon>Mortierellomycotina</taxon>
        <taxon>Mortierellomycetes</taxon>
        <taxon>Mortierellales</taxon>
        <taxon>Mortierellaceae</taxon>
        <taxon>Entomortierella</taxon>
    </lineage>
</organism>
<sequence length="516" mass="59486">MLYDDVRAAVYRQKTLESRKSAYPTLSVKLWLEQIGLQGGKGKFMDAIEGDATKFMCAWSTKFQLKVMEANTGIMCMDSTHKTVKSLLPSRDNDMVYTSGFLFTILVRDRKTHSSVPIAFMICNSESIETLTSWLLWLKEDCGMNPSKFMVDCSVVESEAIARVFRRMDIYYCSFHVGQAWERKLRELHNVEDSNRMRGAMKAIRKAGTDEKRVEAMNNFEARFLPGAQALVNYLKKWMLPHKLEKWAIYMRQGHQEINTNNLVESWHKTLKSQHLRKERNLRADDLIYILQGVVDVDFRTTYFRIENDMQQIKLLEHDQTRKSKAMVLHFNEAQAMVTAIIQEQKFLVQSFSTPNTKYSVDTNKNYSHLVSCSCPDFVKENIPCKHMYLSQRIYPGLKVSFIGDTSPEEQDIKPNPEPESPVCSLEATLPPLIRLMLQRQRAEKAHAARVAKQQENDQAFMDCETAMEASWKAIGEALRTTKKRRCTLQYMQSTAAALRNVLSSTCRALQQPSET</sequence>
<comment type="caution">
    <text evidence="4">The sequence shown here is derived from an EMBL/GenBank/DDBJ whole genome shotgun (WGS) entry which is preliminary data.</text>
</comment>
<dbReference type="AlphaFoldDB" id="A0A9P3HHD0"/>
<evidence type="ECO:0000256" key="1">
    <source>
        <dbReference type="PROSITE-ProRule" id="PRU00325"/>
    </source>
</evidence>
<accession>A0A9P3HHD0</accession>
<dbReference type="OrthoDB" id="2399838at2759"/>
<keyword evidence="1" id="KW-0863">Zinc-finger</keyword>
<dbReference type="PROSITE" id="PS50966">
    <property type="entry name" value="ZF_SWIM"/>
    <property type="match status" value="1"/>
</dbReference>
<dbReference type="PANTHER" id="PTHR47456">
    <property type="entry name" value="PHD-TYPE DOMAIN-CONTAINING PROTEIN"/>
    <property type="match status" value="1"/>
</dbReference>
<dbReference type="InterPro" id="IPR007527">
    <property type="entry name" value="Znf_SWIM"/>
</dbReference>
<evidence type="ECO:0000313" key="5">
    <source>
        <dbReference type="Proteomes" id="UP000827284"/>
    </source>
</evidence>
<evidence type="ECO:0000313" key="4">
    <source>
        <dbReference type="EMBL" id="GJJ76337.1"/>
    </source>
</evidence>
<dbReference type="GO" id="GO:0008270">
    <property type="term" value="F:zinc ion binding"/>
    <property type="evidence" value="ECO:0007669"/>
    <property type="project" value="UniProtKB-KW"/>
</dbReference>
<protein>
    <recommendedName>
        <fullName evidence="2">SWIM-type domain-containing protein</fullName>
    </recommendedName>
</protein>
<keyword evidence="1" id="KW-0862">Zinc</keyword>
<dbReference type="EMBL" id="BQFW01000012">
    <property type="protein sequence ID" value="GJJ76337.1"/>
    <property type="molecule type" value="Genomic_DNA"/>
</dbReference>
<dbReference type="EMBL" id="BQFW01000009">
    <property type="protein sequence ID" value="GJJ74463.1"/>
    <property type="molecule type" value="Genomic_DNA"/>
</dbReference>
<proteinExistence type="predicted"/>
<name>A0A9P3HHD0_9FUNG</name>